<proteinExistence type="predicted"/>
<dbReference type="PANTHER" id="PTHR45588:SF1">
    <property type="entry name" value="WW DOMAIN-CONTAINING PROTEIN"/>
    <property type="match status" value="1"/>
</dbReference>
<keyword evidence="2" id="KW-1185">Reference proteome</keyword>
<dbReference type="Proteomes" id="UP001521116">
    <property type="component" value="Unassembled WGS sequence"/>
</dbReference>
<comment type="caution">
    <text evidence="1">The sequence shown here is derived from an EMBL/GenBank/DDBJ whole genome shotgun (WGS) entry which is preliminary data.</text>
</comment>
<dbReference type="Gene3D" id="1.25.40.10">
    <property type="entry name" value="Tetratricopeptide repeat domain"/>
    <property type="match status" value="1"/>
</dbReference>
<protein>
    <recommendedName>
        <fullName evidence="3">TPR domain protein</fullName>
    </recommendedName>
</protein>
<dbReference type="EMBL" id="JAJVDC020000155">
    <property type="protein sequence ID" value="KAL1621115.1"/>
    <property type="molecule type" value="Genomic_DNA"/>
</dbReference>
<organism evidence="1 2">
    <name type="scientific">Neofusicoccum ribis</name>
    <dbReference type="NCBI Taxonomy" id="45134"/>
    <lineage>
        <taxon>Eukaryota</taxon>
        <taxon>Fungi</taxon>
        <taxon>Dikarya</taxon>
        <taxon>Ascomycota</taxon>
        <taxon>Pezizomycotina</taxon>
        <taxon>Dothideomycetes</taxon>
        <taxon>Dothideomycetes incertae sedis</taxon>
        <taxon>Botryosphaeriales</taxon>
        <taxon>Botryosphaeriaceae</taxon>
        <taxon>Neofusicoccum</taxon>
    </lineage>
</organism>
<dbReference type="InterPro" id="IPR011990">
    <property type="entry name" value="TPR-like_helical_dom_sf"/>
</dbReference>
<evidence type="ECO:0000313" key="1">
    <source>
        <dbReference type="EMBL" id="KAL1621115.1"/>
    </source>
</evidence>
<gene>
    <name evidence="1" type="ORF">SLS56_009320</name>
</gene>
<dbReference type="PANTHER" id="PTHR45588">
    <property type="entry name" value="TPR DOMAIN-CONTAINING PROTEIN"/>
    <property type="match status" value="1"/>
</dbReference>
<dbReference type="SUPFAM" id="SSF48452">
    <property type="entry name" value="TPR-like"/>
    <property type="match status" value="2"/>
</dbReference>
<evidence type="ECO:0008006" key="3">
    <source>
        <dbReference type="Google" id="ProtNLM"/>
    </source>
</evidence>
<reference evidence="1 2" key="1">
    <citation type="submission" date="2024-02" db="EMBL/GenBank/DDBJ databases">
        <title>De novo assembly and annotation of 12 fungi associated with fruit tree decline syndrome in Ontario, Canada.</title>
        <authorList>
            <person name="Sulman M."/>
            <person name="Ellouze W."/>
            <person name="Ilyukhin E."/>
        </authorList>
    </citation>
    <scope>NUCLEOTIDE SEQUENCE [LARGE SCALE GENOMIC DNA]</scope>
    <source>
        <strain evidence="1 2">M1-105</strain>
    </source>
</reference>
<name>A0ABR3SHM2_9PEZI</name>
<accession>A0ABR3SHM2</accession>
<evidence type="ECO:0000313" key="2">
    <source>
        <dbReference type="Proteomes" id="UP001521116"/>
    </source>
</evidence>
<sequence>MGSAQDDYYDLGTFHRAVSTRSPEAQLWFTRGLIWSYAFNHEEAARCFGRTVSHDPGCAMGHWGLAYALGPNYNKPWELFDADDLSTTLAKTRAAVEQALAHAGSASPAEQALIRAIQHRHPRDAADTDYAAYNRAYADAMADAYAAFPDDLDVATLHADALMNVTPWNLWDLRTGLPTAQSRAAEAKRVLERAMAADAANALVHPGLLHMYVHLIEMSSTPELGVVPADALRDLVPEAGHLRHMPSHLDILIGDYRRAVQANQVACAADEKYFAREGGANFYTVYRLHDYHSLIYAAMFNGQSKFALDTVAKMEAHIPEHVLRVQSPPMADWLEAGLSPRMHVLVRFGRWQDILDLELPADRQLYCVTTAMMHYAKGVAFAATGNAPEAEKQRALLHEAVDRVPASRMEYPNKCSDILAIAKAMLDGELEYRKENFEAAFEHLRKAVELDDALVYAEP</sequence>